<dbReference type="PROSITE" id="PS51470">
    <property type="entry name" value="FG_GAP"/>
    <property type="match status" value="4"/>
</dbReference>
<feature type="chain" id="PRO_5022055640" evidence="5">
    <location>
        <begin position="26"/>
        <end position="467"/>
    </location>
</feature>
<dbReference type="PRINTS" id="PR01185">
    <property type="entry name" value="INTEGRINA"/>
</dbReference>
<dbReference type="KEGG" id="pbap:Pla133_20410"/>
<evidence type="ECO:0000256" key="1">
    <source>
        <dbReference type="ARBA" id="ARBA00022729"/>
    </source>
</evidence>
<keyword evidence="3" id="KW-0325">Glycoprotein</keyword>
<keyword evidence="7" id="KW-1185">Reference proteome</keyword>
<evidence type="ECO:0000256" key="4">
    <source>
        <dbReference type="SAM" id="MobiDB-lite"/>
    </source>
</evidence>
<keyword evidence="1 5" id="KW-0732">Signal</keyword>
<dbReference type="Gene3D" id="2.130.10.130">
    <property type="entry name" value="Integrin alpha, N-terminal"/>
    <property type="match status" value="3"/>
</dbReference>
<dbReference type="GO" id="GO:0098609">
    <property type="term" value="P:cell-cell adhesion"/>
    <property type="evidence" value="ECO:0007669"/>
    <property type="project" value="TreeGrafter"/>
</dbReference>
<name>A0A518BJ27_9BACT</name>
<dbReference type="Pfam" id="PF01839">
    <property type="entry name" value="FG-GAP"/>
    <property type="match status" value="3"/>
</dbReference>
<dbReference type="SMART" id="SM00191">
    <property type="entry name" value="Int_alpha"/>
    <property type="match status" value="6"/>
</dbReference>
<dbReference type="GO" id="GO:0007229">
    <property type="term" value="P:integrin-mediated signaling pathway"/>
    <property type="evidence" value="ECO:0007669"/>
    <property type="project" value="TreeGrafter"/>
</dbReference>
<dbReference type="InterPro" id="IPR013519">
    <property type="entry name" value="Int_alpha_beta-p"/>
</dbReference>
<dbReference type="EMBL" id="CP036287">
    <property type="protein sequence ID" value="QDU66965.1"/>
    <property type="molecule type" value="Genomic_DNA"/>
</dbReference>
<keyword evidence="2" id="KW-0677">Repeat</keyword>
<dbReference type="Proteomes" id="UP000316921">
    <property type="component" value="Chromosome"/>
</dbReference>
<dbReference type="GO" id="GO:0009897">
    <property type="term" value="C:external side of plasma membrane"/>
    <property type="evidence" value="ECO:0007669"/>
    <property type="project" value="TreeGrafter"/>
</dbReference>
<dbReference type="InterPro" id="IPR013517">
    <property type="entry name" value="FG-GAP"/>
</dbReference>
<dbReference type="PANTHER" id="PTHR23220">
    <property type="entry name" value="INTEGRIN ALPHA"/>
    <property type="match status" value="1"/>
</dbReference>
<proteinExistence type="predicted"/>
<dbReference type="GO" id="GO:0033627">
    <property type="term" value="P:cell adhesion mediated by integrin"/>
    <property type="evidence" value="ECO:0007669"/>
    <property type="project" value="TreeGrafter"/>
</dbReference>
<dbReference type="GO" id="GO:0005178">
    <property type="term" value="F:integrin binding"/>
    <property type="evidence" value="ECO:0007669"/>
    <property type="project" value="TreeGrafter"/>
</dbReference>
<feature type="signal peptide" evidence="5">
    <location>
        <begin position="1"/>
        <end position="25"/>
    </location>
</feature>
<evidence type="ECO:0000256" key="5">
    <source>
        <dbReference type="SAM" id="SignalP"/>
    </source>
</evidence>
<feature type="region of interest" description="Disordered" evidence="4">
    <location>
        <begin position="431"/>
        <end position="467"/>
    </location>
</feature>
<dbReference type="InterPro" id="IPR000413">
    <property type="entry name" value="Integrin_alpha"/>
</dbReference>
<dbReference type="GO" id="GO:0007160">
    <property type="term" value="P:cell-matrix adhesion"/>
    <property type="evidence" value="ECO:0007669"/>
    <property type="project" value="TreeGrafter"/>
</dbReference>
<reference evidence="6 7" key="1">
    <citation type="submission" date="2019-02" db="EMBL/GenBank/DDBJ databases">
        <title>Deep-cultivation of Planctomycetes and their phenomic and genomic characterization uncovers novel biology.</title>
        <authorList>
            <person name="Wiegand S."/>
            <person name="Jogler M."/>
            <person name="Boedeker C."/>
            <person name="Pinto D."/>
            <person name="Vollmers J."/>
            <person name="Rivas-Marin E."/>
            <person name="Kohn T."/>
            <person name="Peeters S.H."/>
            <person name="Heuer A."/>
            <person name="Rast P."/>
            <person name="Oberbeckmann S."/>
            <person name="Bunk B."/>
            <person name="Jeske O."/>
            <person name="Meyerdierks A."/>
            <person name="Storesund J.E."/>
            <person name="Kallscheuer N."/>
            <person name="Luecker S."/>
            <person name="Lage O.M."/>
            <person name="Pohl T."/>
            <person name="Merkel B.J."/>
            <person name="Hornburger P."/>
            <person name="Mueller R.-W."/>
            <person name="Bruemmer F."/>
            <person name="Labrenz M."/>
            <person name="Spormann A.M."/>
            <person name="Op den Camp H."/>
            <person name="Overmann J."/>
            <person name="Amann R."/>
            <person name="Jetten M.S.M."/>
            <person name="Mascher T."/>
            <person name="Medema M.H."/>
            <person name="Devos D.P."/>
            <person name="Kaster A.-K."/>
            <person name="Ovreas L."/>
            <person name="Rohde M."/>
            <person name="Galperin M.Y."/>
            <person name="Jogler C."/>
        </authorList>
    </citation>
    <scope>NUCLEOTIDE SEQUENCE [LARGE SCALE GENOMIC DNA]</scope>
    <source>
        <strain evidence="6 7">Pla133</strain>
    </source>
</reference>
<protein>
    <submittedName>
        <fullName evidence="6">FG-GAP repeat protein</fullName>
    </submittedName>
</protein>
<dbReference type="InterPro" id="IPR028994">
    <property type="entry name" value="Integrin_alpha_N"/>
</dbReference>
<dbReference type="GO" id="GO:0008305">
    <property type="term" value="C:integrin complex"/>
    <property type="evidence" value="ECO:0007669"/>
    <property type="project" value="InterPro"/>
</dbReference>
<gene>
    <name evidence="6" type="ORF">Pla133_20410</name>
</gene>
<organism evidence="6 7">
    <name type="scientific">Engelhardtia mirabilis</name>
    <dbReference type="NCBI Taxonomy" id="2528011"/>
    <lineage>
        <taxon>Bacteria</taxon>
        <taxon>Pseudomonadati</taxon>
        <taxon>Planctomycetota</taxon>
        <taxon>Planctomycetia</taxon>
        <taxon>Planctomycetia incertae sedis</taxon>
        <taxon>Engelhardtia</taxon>
    </lineage>
</organism>
<dbReference type="AlphaFoldDB" id="A0A518BJ27"/>
<evidence type="ECO:0000256" key="3">
    <source>
        <dbReference type="ARBA" id="ARBA00023180"/>
    </source>
</evidence>
<dbReference type="PANTHER" id="PTHR23220:SF122">
    <property type="entry name" value="INTEGRIN ALPHA-PS1"/>
    <property type="match status" value="1"/>
</dbReference>
<dbReference type="SUPFAM" id="SSF69318">
    <property type="entry name" value="Integrin alpha N-terminal domain"/>
    <property type="match status" value="2"/>
</dbReference>
<accession>A0A518BJ27</accession>
<feature type="region of interest" description="Disordered" evidence="4">
    <location>
        <begin position="30"/>
        <end position="53"/>
    </location>
</feature>
<evidence type="ECO:0000256" key="2">
    <source>
        <dbReference type="ARBA" id="ARBA00022737"/>
    </source>
</evidence>
<evidence type="ECO:0000313" key="6">
    <source>
        <dbReference type="EMBL" id="QDU66965.1"/>
    </source>
</evidence>
<evidence type="ECO:0000313" key="7">
    <source>
        <dbReference type="Proteomes" id="UP000316921"/>
    </source>
</evidence>
<sequence length="467" mass="48380" precursor="true">MPHDCSPFRGSCLLLRGLVSLTLVANVAAGSTQEPGPESKAAPAPPPPADGRLYATENAARGERTAGFGFDVTGVGDWDRDGIADAAASAPALGEDTPGAVWVLSGKTGRELAHFFGAPGEEFGYAIAGDLDVDHDGVGDLLVGVRSAAGGGLRRGEVRFFSGRTMAPMKHLLTGEVDHAMFGSALAIIGDLDDDGIRDIAVGAPGEARDAGTVRIHSGKTLEPIAVLRGSGPGDRFGSAIASAGDVNADGREDLIVGAPNERGVHPESGTVRIFNARTQRPLRTLYGELPHERFGTRVAGIGDVTGDGRSEYAVASPSAEFGGLADVGRVQVFDGRSGERRFILNGSSAGDFFGRGLAGGIDVNGDGWPDLIVGSPYATQRIGRTDRRAGALRCYSGVDGALIQDIPSRLRGELLGWNVAVLRDPRDAGSPVGIAIGGPGRRGTPPQAGDPPTRQGSLRLYERRPE</sequence>